<feature type="transmembrane region" description="Helical" evidence="1">
    <location>
        <begin position="70"/>
        <end position="92"/>
    </location>
</feature>
<dbReference type="eggNOG" id="ENOG5030R07">
    <property type="taxonomic scope" value="Bacteria"/>
</dbReference>
<dbReference type="AlphaFoldDB" id="K2NLW5"/>
<accession>K2NLW5</accession>
<comment type="caution">
    <text evidence="2">The sequence shown here is derived from an EMBL/GenBank/DDBJ whole genome shotgun (WGS) entry which is preliminary data.</text>
</comment>
<name>K2NLW5_9HYPH</name>
<gene>
    <name evidence="2" type="ORF">NA8A_21092</name>
</gene>
<sequence length="96" mass="10121">MLMKLDPSWLMFTVAAVSMISYLLSLGLDAILKEQGFGPFGMSSIISISFIGTILLANEQGIRFSGPTEAALAGLAGAFVVLLTLTVIKALLTRSV</sequence>
<evidence type="ECO:0000313" key="3">
    <source>
        <dbReference type="Proteomes" id="UP000007374"/>
    </source>
</evidence>
<evidence type="ECO:0000313" key="2">
    <source>
        <dbReference type="EMBL" id="EKF40435.1"/>
    </source>
</evidence>
<keyword evidence="1" id="KW-0812">Transmembrane</keyword>
<feature type="transmembrane region" description="Helical" evidence="1">
    <location>
        <begin position="9"/>
        <end position="28"/>
    </location>
</feature>
<proteinExistence type="predicted"/>
<dbReference type="EMBL" id="AMSI01000018">
    <property type="protein sequence ID" value="EKF40435.1"/>
    <property type="molecule type" value="Genomic_DNA"/>
</dbReference>
<dbReference type="PATRIC" id="fig|1231190.3.peg.4360"/>
<keyword evidence="3" id="KW-1185">Reference proteome</keyword>
<keyword evidence="1" id="KW-0472">Membrane</keyword>
<feature type="transmembrane region" description="Helical" evidence="1">
    <location>
        <begin position="40"/>
        <end position="58"/>
    </location>
</feature>
<evidence type="ECO:0000256" key="1">
    <source>
        <dbReference type="SAM" id="Phobius"/>
    </source>
</evidence>
<dbReference type="RefSeq" id="WP_009452443.1">
    <property type="nucleotide sequence ID" value="NZ_AMSI01000018.1"/>
</dbReference>
<dbReference type="OrthoDB" id="8115507at2"/>
<reference evidence="2 3" key="1">
    <citation type="journal article" date="2012" name="J. Bacteriol.">
        <title>Genome Sequence of Nitratireductor indicus Type Strain C115.</title>
        <authorList>
            <person name="Lai Q."/>
            <person name="Li G."/>
            <person name="Yu Z."/>
            <person name="Shao Z."/>
        </authorList>
    </citation>
    <scope>NUCLEOTIDE SEQUENCE [LARGE SCALE GENOMIC DNA]</scope>
    <source>
        <strain evidence="2 3">C115</strain>
    </source>
</reference>
<dbReference type="Proteomes" id="UP000007374">
    <property type="component" value="Unassembled WGS sequence"/>
</dbReference>
<keyword evidence="1" id="KW-1133">Transmembrane helix</keyword>
<protein>
    <submittedName>
        <fullName evidence="2">Uncharacterized protein</fullName>
    </submittedName>
</protein>
<organism evidence="2 3">
    <name type="scientific">Nitratireductor indicus C115</name>
    <dbReference type="NCBI Taxonomy" id="1231190"/>
    <lineage>
        <taxon>Bacteria</taxon>
        <taxon>Pseudomonadati</taxon>
        <taxon>Pseudomonadota</taxon>
        <taxon>Alphaproteobacteria</taxon>
        <taxon>Hyphomicrobiales</taxon>
        <taxon>Phyllobacteriaceae</taxon>
        <taxon>Nitratireductor</taxon>
    </lineage>
</organism>